<proteinExistence type="predicted"/>
<sequence>MKLSSHSLPSSSCSIVLLSVSVLLIFSCSSIVTTKAIVTLPKNVVIPAVIVFGDSIVDQGNNNNLTSLAKSNFPPYGRDFMGGIPTGRFCNGKTPPDLIAEELGVKELLPAYLDPNLQPTDLLTGVSFASGGTGFDPQTPQIATVFTLDDQLKMFKEYIGKLKGMVGEDRTNFILTNSLYFVVAGSDDLANTYFTLGIRKLQYDIDSYTDFMVRSASNFVKQVYALGAKRIAFFGIPPIGCLPSQRTLGGGSMRKCAENYNQAGKLFNTKITGTLSSLNNSLNDAQLRIVYIDIYNPILDLIQNHQTYGFAVADKGCCGSGTIEAAVLCTVLCETCSDDSHDDQRKRQSFNKYPCKLGRKGYAGLEEELNKDKKQSTQKLDRSLMWKMARQNKNGEYDNEKVQQQVAKIDEVTKQVDEGVLITHGSNDILTMALGKEKPGRVRGVGQFVTPSAYFHMPRRGNHSLREEKQKSMEEKLCKVQAQLDDLRAHTSMGTHHIEKIGSNSLISDDIGSPQVDHMAMQNRVRSKDDLPPSNLNPKVKMGKKCELAVGSIENIVAHGTMYERVAGDETMHTLPLGEANIRVSIDFVIITYALLPIPIPGSITLVGEALGYQVAWPKNLVLVDDEGAPKHVPKQANKVRTKDDLPPSNLNPKVKESKQCKLAVGSVENIVAHGTVYERVSSDETIHTLPLEDANVRVFVEFVIIPDALLPIPIPGDATLAGEAVGYEVAWPGNLVLVGDEKPSKHLGLRDDEATSKNV</sequence>
<dbReference type="EMBL" id="CM037157">
    <property type="protein sequence ID" value="KAH7848891.1"/>
    <property type="molecule type" value="Genomic_DNA"/>
</dbReference>
<evidence type="ECO:0000313" key="2">
    <source>
        <dbReference type="Proteomes" id="UP000828048"/>
    </source>
</evidence>
<organism evidence="1 2">
    <name type="scientific">Vaccinium darrowii</name>
    <dbReference type="NCBI Taxonomy" id="229202"/>
    <lineage>
        <taxon>Eukaryota</taxon>
        <taxon>Viridiplantae</taxon>
        <taxon>Streptophyta</taxon>
        <taxon>Embryophyta</taxon>
        <taxon>Tracheophyta</taxon>
        <taxon>Spermatophyta</taxon>
        <taxon>Magnoliopsida</taxon>
        <taxon>eudicotyledons</taxon>
        <taxon>Gunneridae</taxon>
        <taxon>Pentapetalae</taxon>
        <taxon>asterids</taxon>
        <taxon>Ericales</taxon>
        <taxon>Ericaceae</taxon>
        <taxon>Vaccinioideae</taxon>
        <taxon>Vaccinieae</taxon>
        <taxon>Vaccinium</taxon>
    </lineage>
</organism>
<protein>
    <submittedName>
        <fullName evidence="1">Uncharacterized protein</fullName>
    </submittedName>
</protein>
<dbReference type="Proteomes" id="UP000828048">
    <property type="component" value="Chromosome 7"/>
</dbReference>
<comment type="caution">
    <text evidence="1">The sequence shown here is derived from an EMBL/GenBank/DDBJ whole genome shotgun (WGS) entry which is preliminary data.</text>
</comment>
<gene>
    <name evidence="1" type="ORF">Vadar_009789</name>
</gene>
<keyword evidence="2" id="KW-1185">Reference proteome</keyword>
<evidence type="ECO:0000313" key="1">
    <source>
        <dbReference type="EMBL" id="KAH7848891.1"/>
    </source>
</evidence>
<name>A0ACB7Y6F0_9ERIC</name>
<reference evidence="1 2" key="1">
    <citation type="journal article" date="2021" name="Hortic Res">
        <title>High-quality reference genome and annotation aids understanding of berry development for evergreen blueberry (Vaccinium darrowii).</title>
        <authorList>
            <person name="Yu J."/>
            <person name="Hulse-Kemp A.M."/>
            <person name="Babiker E."/>
            <person name="Staton M."/>
        </authorList>
    </citation>
    <scope>NUCLEOTIDE SEQUENCE [LARGE SCALE GENOMIC DNA]</scope>
    <source>
        <strain evidence="2">cv. NJ 8807/NJ 8810</strain>
        <tissue evidence="1">Young leaf</tissue>
    </source>
</reference>
<accession>A0ACB7Y6F0</accession>